<dbReference type="SMART" id="SM00280">
    <property type="entry name" value="KAZAL"/>
    <property type="match status" value="1"/>
</dbReference>
<evidence type="ECO:0000256" key="1">
    <source>
        <dbReference type="SAM" id="SignalP"/>
    </source>
</evidence>
<dbReference type="InterPro" id="IPR036058">
    <property type="entry name" value="Kazal_dom_sf"/>
</dbReference>
<reference evidence="3" key="1">
    <citation type="submission" date="2022-12" db="EMBL/GenBank/DDBJ databases">
        <title>Chromosome-level genome assembly of the bean flower thrips Megalurothrips usitatus.</title>
        <authorList>
            <person name="Ma L."/>
            <person name="Liu Q."/>
            <person name="Li H."/>
            <person name="Cai W."/>
        </authorList>
    </citation>
    <scope>NUCLEOTIDE SEQUENCE</scope>
    <source>
        <strain evidence="3">Cailab_2022a</strain>
    </source>
</reference>
<feature type="domain" description="Kazal-like" evidence="2">
    <location>
        <begin position="19"/>
        <end position="71"/>
    </location>
</feature>
<proteinExistence type="predicted"/>
<feature type="signal peptide" evidence="1">
    <location>
        <begin position="1"/>
        <end position="18"/>
    </location>
</feature>
<evidence type="ECO:0000313" key="4">
    <source>
        <dbReference type="Proteomes" id="UP001075354"/>
    </source>
</evidence>
<dbReference type="Pfam" id="PF07648">
    <property type="entry name" value="Kazal_2"/>
    <property type="match status" value="1"/>
</dbReference>
<feature type="chain" id="PRO_5043843583" description="Kazal-like domain-containing protein" evidence="1">
    <location>
        <begin position="19"/>
        <end position="205"/>
    </location>
</feature>
<organism evidence="3 4">
    <name type="scientific">Megalurothrips usitatus</name>
    <name type="common">bean blossom thrips</name>
    <dbReference type="NCBI Taxonomy" id="439358"/>
    <lineage>
        <taxon>Eukaryota</taxon>
        <taxon>Metazoa</taxon>
        <taxon>Ecdysozoa</taxon>
        <taxon>Arthropoda</taxon>
        <taxon>Hexapoda</taxon>
        <taxon>Insecta</taxon>
        <taxon>Pterygota</taxon>
        <taxon>Neoptera</taxon>
        <taxon>Paraneoptera</taxon>
        <taxon>Thysanoptera</taxon>
        <taxon>Terebrantia</taxon>
        <taxon>Thripoidea</taxon>
        <taxon>Thripidae</taxon>
        <taxon>Megalurothrips</taxon>
    </lineage>
</organism>
<comment type="caution">
    <text evidence="3">The sequence shown here is derived from an EMBL/GenBank/DDBJ whole genome shotgun (WGS) entry which is preliminary data.</text>
</comment>
<dbReference type="EMBL" id="JAPTSV010000002">
    <property type="protein sequence ID" value="KAJ1530280.1"/>
    <property type="molecule type" value="Genomic_DNA"/>
</dbReference>
<dbReference type="PROSITE" id="PS51465">
    <property type="entry name" value="KAZAL_2"/>
    <property type="match status" value="1"/>
</dbReference>
<dbReference type="AlphaFoldDB" id="A0AAV7XY42"/>
<name>A0AAV7XY42_9NEOP</name>
<accession>A0AAV7XY42</accession>
<gene>
    <name evidence="3" type="ORF">ONE63_005202</name>
</gene>
<keyword evidence="4" id="KW-1185">Reference proteome</keyword>
<dbReference type="Proteomes" id="UP001075354">
    <property type="component" value="Chromosome 2"/>
</dbReference>
<dbReference type="Gene3D" id="3.30.60.30">
    <property type="match status" value="1"/>
</dbReference>
<keyword evidence="1" id="KW-0732">Signal</keyword>
<sequence>MAKTLFLLVSALLALAAAVPEHTECRCDAATPSPVCGSDGVTYPSSCHLQCADKAAEGSALTQVSHGPCSDLALVAAGSADAAERLRSPSRARRGAAQENEKNAACIQGCAVELLVGCISCGSNCPDTCQETNKATLKCICRCRTTGLFGIDAPSWRAKLTGRGEDDFGRIPCAAAERDRYAASGCKEVACATESLAKLCSACNY</sequence>
<protein>
    <recommendedName>
        <fullName evidence="2">Kazal-like domain-containing protein</fullName>
    </recommendedName>
</protein>
<evidence type="ECO:0000259" key="2">
    <source>
        <dbReference type="PROSITE" id="PS51465"/>
    </source>
</evidence>
<dbReference type="InterPro" id="IPR002350">
    <property type="entry name" value="Kazal_dom"/>
</dbReference>
<dbReference type="SUPFAM" id="SSF100895">
    <property type="entry name" value="Kazal-type serine protease inhibitors"/>
    <property type="match status" value="1"/>
</dbReference>
<evidence type="ECO:0000313" key="3">
    <source>
        <dbReference type="EMBL" id="KAJ1530280.1"/>
    </source>
</evidence>